<accession>A0ABN3GPR0</accession>
<dbReference type="InterPro" id="IPR011712">
    <property type="entry name" value="Sig_transdc_His_kin_sub3_dim/P"/>
</dbReference>
<evidence type="ECO:0000256" key="6">
    <source>
        <dbReference type="ARBA" id="ARBA00022777"/>
    </source>
</evidence>
<dbReference type="SUPFAM" id="SSF55874">
    <property type="entry name" value="ATPase domain of HSP90 chaperone/DNA topoisomerase II/histidine kinase"/>
    <property type="match status" value="1"/>
</dbReference>
<gene>
    <name evidence="11" type="ORF">GCM10010170_050460</name>
</gene>
<evidence type="ECO:0000256" key="5">
    <source>
        <dbReference type="ARBA" id="ARBA00022741"/>
    </source>
</evidence>
<dbReference type="PANTHER" id="PTHR24421">
    <property type="entry name" value="NITRATE/NITRITE SENSOR PROTEIN NARX-RELATED"/>
    <property type="match status" value="1"/>
</dbReference>
<organism evidence="11 12">
    <name type="scientific">Dactylosporangium salmoneum</name>
    <dbReference type="NCBI Taxonomy" id="53361"/>
    <lineage>
        <taxon>Bacteria</taxon>
        <taxon>Bacillati</taxon>
        <taxon>Actinomycetota</taxon>
        <taxon>Actinomycetes</taxon>
        <taxon>Micromonosporales</taxon>
        <taxon>Micromonosporaceae</taxon>
        <taxon>Dactylosporangium</taxon>
    </lineage>
</organism>
<proteinExistence type="predicted"/>
<dbReference type="Pfam" id="PF07730">
    <property type="entry name" value="HisKA_3"/>
    <property type="match status" value="1"/>
</dbReference>
<evidence type="ECO:0000259" key="10">
    <source>
        <dbReference type="SMART" id="SM00387"/>
    </source>
</evidence>
<keyword evidence="6" id="KW-0418">Kinase</keyword>
<dbReference type="Pfam" id="PF02518">
    <property type="entry name" value="HATPase_c"/>
    <property type="match status" value="1"/>
</dbReference>
<comment type="catalytic activity">
    <reaction evidence="1">
        <text>ATP + protein L-histidine = ADP + protein N-phospho-L-histidine.</text>
        <dbReference type="EC" id="2.7.13.3"/>
    </reaction>
</comment>
<evidence type="ECO:0000256" key="4">
    <source>
        <dbReference type="ARBA" id="ARBA00022679"/>
    </source>
</evidence>
<feature type="transmembrane region" description="Helical" evidence="9">
    <location>
        <begin position="103"/>
        <end position="122"/>
    </location>
</feature>
<dbReference type="Gene3D" id="3.30.565.10">
    <property type="entry name" value="Histidine kinase-like ATPase, C-terminal domain"/>
    <property type="match status" value="1"/>
</dbReference>
<dbReference type="InterPro" id="IPR003594">
    <property type="entry name" value="HATPase_dom"/>
</dbReference>
<keyword evidence="9" id="KW-0812">Transmembrane</keyword>
<evidence type="ECO:0000256" key="8">
    <source>
        <dbReference type="ARBA" id="ARBA00023012"/>
    </source>
</evidence>
<keyword evidence="7" id="KW-0067">ATP-binding</keyword>
<dbReference type="InterPro" id="IPR050482">
    <property type="entry name" value="Sensor_HK_TwoCompSys"/>
</dbReference>
<keyword evidence="12" id="KW-1185">Reference proteome</keyword>
<dbReference type="Proteomes" id="UP001501444">
    <property type="component" value="Unassembled WGS sequence"/>
</dbReference>
<dbReference type="EC" id="2.7.13.3" evidence="2"/>
<evidence type="ECO:0000313" key="11">
    <source>
        <dbReference type="EMBL" id="GAA2357251.1"/>
    </source>
</evidence>
<protein>
    <recommendedName>
        <fullName evidence="2">histidine kinase</fullName>
        <ecNumber evidence="2">2.7.13.3</ecNumber>
    </recommendedName>
</protein>
<dbReference type="InterPro" id="IPR036890">
    <property type="entry name" value="HATPase_C_sf"/>
</dbReference>
<feature type="transmembrane region" description="Helical" evidence="9">
    <location>
        <begin position="80"/>
        <end position="96"/>
    </location>
</feature>
<keyword evidence="3" id="KW-0597">Phosphoprotein</keyword>
<evidence type="ECO:0000256" key="9">
    <source>
        <dbReference type="SAM" id="Phobius"/>
    </source>
</evidence>
<dbReference type="EMBL" id="BAAARV010000040">
    <property type="protein sequence ID" value="GAA2357251.1"/>
    <property type="molecule type" value="Genomic_DNA"/>
</dbReference>
<keyword evidence="8" id="KW-0902">Two-component regulatory system</keyword>
<evidence type="ECO:0000256" key="2">
    <source>
        <dbReference type="ARBA" id="ARBA00012438"/>
    </source>
</evidence>
<evidence type="ECO:0000256" key="3">
    <source>
        <dbReference type="ARBA" id="ARBA00022553"/>
    </source>
</evidence>
<keyword evidence="4" id="KW-0808">Transferase</keyword>
<name>A0ABN3GPR0_9ACTN</name>
<dbReference type="PANTHER" id="PTHR24421:SF10">
    <property type="entry name" value="NITRATE_NITRITE SENSOR PROTEIN NARQ"/>
    <property type="match status" value="1"/>
</dbReference>
<evidence type="ECO:0000256" key="1">
    <source>
        <dbReference type="ARBA" id="ARBA00000085"/>
    </source>
</evidence>
<feature type="transmembrane region" description="Helical" evidence="9">
    <location>
        <begin position="25"/>
        <end position="44"/>
    </location>
</feature>
<feature type="transmembrane region" description="Helical" evidence="9">
    <location>
        <begin position="128"/>
        <end position="148"/>
    </location>
</feature>
<evidence type="ECO:0000256" key="7">
    <source>
        <dbReference type="ARBA" id="ARBA00022840"/>
    </source>
</evidence>
<evidence type="ECO:0000313" key="12">
    <source>
        <dbReference type="Proteomes" id="UP001501444"/>
    </source>
</evidence>
<dbReference type="SMART" id="SM00387">
    <property type="entry name" value="HATPase_c"/>
    <property type="match status" value="1"/>
</dbReference>
<feature type="domain" description="Histidine kinase/HSP90-like ATPase" evidence="10">
    <location>
        <begin position="281"/>
        <end position="371"/>
    </location>
</feature>
<comment type="caution">
    <text evidence="11">The sequence shown here is derived from an EMBL/GenBank/DDBJ whole genome shotgun (WGS) entry which is preliminary data.</text>
</comment>
<keyword evidence="9" id="KW-0472">Membrane</keyword>
<keyword evidence="5" id="KW-0547">Nucleotide-binding</keyword>
<dbReference type="Gene3D" id="1.20.5.1930">
    <property type="match status" value="1"/>
</dbReference>
<feature type="transmembrane region" description="Helical" evidence="9">
    <location>
        <begin position="51"/>
        <end position="68"/>
    </location>
</feature>
<sequence>MLAWTGFVLSPLLFAAWVFAGDPLHMPFYVMPVVAMALLAGVLWRRPFAALAMLLVFVALFELVVGTQLRATNIHADMRLIQMVAVDIAVAFVAATSRRWVSVVTAAGVLVVQAGGVVAFQIRPADMQGWALQYVLAMLAAWFIGNSVRQRREFAQARIAESARAAVQQERLRIARELHDMVAHSIGVIAMQAGMGRRVIDKRPDEARQALAVIEDTGRETLASLRRMLGTLRRAEPEPGAASLDPAPGLADLDRLAARSRDAGLHVEVRGGVDERPLPPDVDLSAYRIIQEAVTNVARHAGTPRCDVLVERHPEALVIEVVDDGRGGEPAGGGYGIPGMRERVALLGGDFAAGPRPEGGFRVTARIPIPADAP</sequence>
<reference evidence="11 12" key="1">
    <citation type="journal article" date="2019" name="Int. J. Syst. Evol. Microbiol.">
        <title>The Global Catalogue of Microorganisms (GCM) 10K type strain sequencing project: providing services to taxonomists for standard genome sequencing and annotation.</title>
        <authorList>
            <consortium name="The Broad Institute Genomics Platform"/>
            <consortium name="The Broad Institute Genome Sequencing Center for Infectious Disease"/>
            <person name="Wu L."/>
            <person name="Ma J."/>
        </authorList>
    </citation>
    <scope>NUCLEOTIDE SEQUENCE [LARGE SCALE GENOMIC DNA]</scope>
    <source>
        <strain evidence="11 12">JCM 3272</strain>
    </source>
</reference>
<keyword evidence="9" id="KW-1133">Transmembrane helix</keyword>
<dbReference type="CDD" id="cd16917">
    <property type="entry name" value="HATPase_UhpB-NarQ-NarX-like"/>
    <property type="match status" value="1"/>
</dbReference>